<evidence type="ECO:0000313" key="2">
    <source>
        <dbReference type="EMBL" id="MDI6101666.1"/>
    </source>
</evidence>
<dbReference type="EMBL" id="JASCTH010000016">
    <property type="protein sequence ID" value="MDI6101666.1"/>
    <property type="molecule type" value="Genomic_DNA"/>
</dbReference>
<evidence type="ECO:0000313" key="3">
    <source>
        <dbReference type="Proteomes" id="UP001241758"/>
    </source>
</evidence>
<sequence>MINALAAPPASQRALRRSRGSSVVGLVVAVAAIGALMVGGGPSEPQPAVPGGRMSATAAWPAAKLSTIADLPLRPLLFLDTATALGTAPSEDDRFLRLLLRGPDGALRELRRLTMVERPRFENMTAAGDEVVWTEFGDGRPPEIWAASMRDGSPARRLTADTGNVVFYGSQYDLLHHDGRVYWTAQPDDGTAATEIRSVALSGGRVEVVQEKGEWTMAAWPWLDDGASDGSGATLLRDMSTGREITVPTTGAEFAACSPSWCRVMVTSDNGLARIDLMHPDGSARRQIAGATARTAVPDVAILDRFELLAEPGPNSGSTGTAGLLVYDISTGNTVELTSSANDAQSRGGLVWWYTSSAGAARWHVLDLRTA</sequence>
<organism evidence="2 3">
    <name type="scientific">Actinoplanes sandaracinus</name>
    <dbReference type="NCBI Taxonomy" id="3045177"/>
    <lineage>
        <taxon>Bacteria</taxon>
        <taxon>Bacillati</taxon>
        <taxon>Actinomycetota</taxon>
        <taxon>Actinomycetes</taxon>
        <taxon>Micromonosporales</taxon>
        <taxon>Micromonosporaceae</taxon>
        <taxon>Actinoplanes</taxon>
    </lineage>
</organism>
<evidence type="ECO:0000256" key="1">
    <source>
        <dbReference type="SAM" id="Phobius"/>
    </source>
</evidence>
<keyword evidence="1" id="KW-1133">Transmembrane helix</keyword>
<protein>
    <recommendedName>
        <fullName evidence="4">Lipoprotein LpqB beta-propeller domain-containing protein</fullName>
    </recommendedName>
</protein>
<accession>A0ABT6WPI0</accession>
<evidence type="ECO:0008006" key="4">
    <source>
        <dbReference type="Google" id="ProtNLM"/>
    </source>
</evidence>
<keyword evidence="1" id="KW-0812">Transmembrane</keyword>
<keyword evidence="1" id="KW-0472">Membrane</keyword>
<dbReference type="SUPFAM" id="SSF69304">
    <property type="entry name" value="Tricorn protease N-terminal domain"/>
    <property type="match status" value="1"/>
</dbReference>
<keyword evidence="3" id="KW-1185">Reference proteome</keyword>
<comment type="caution">
    <text evidence="2">The sequence shown here is derived from an EMBL/GenBank/DDBJ whole genome shotgun (WGS) entry which is preliminary data.</text>
</comment>
<proteinExistence type="predicted"/>
<dbReference type="Proteomes" id="UP001241758">
    <property type="component" value="Unassembled WGS sequence"/>
</dbReference>
<gene>
    <name evidence="2" type="ORF">QLQ12_23880</name>
</gene>
<name>A0ABT6WPI0_9ACTN</name>
<dbReference type="RefSeq" id="WP_282762650.1">
    <property type="nucleotide sequence ID" value="NZ_JASCTH010000016.1"/>
</dbReference>
<feature type="transmembrane region" description="Helical" evidence="1">
    <location>
        <begin position="21"/>
        <end position="40"/>
    </location>
</feature>
<reference evidence="2 3" key="1">
    <citation type="submission" date="2023-05" db="EMBL/GenBank/DDBJ databases">
        <title>Actinoplanes sp. NEAU-A12 genome sequencing.</title>
        <authorList>
            <person name="Wang Z.-S."/>
        </authorList>
    </citation>
    <scope>NUCLEOTIDE SEQUENCE [LARGE SCALE GENOMIC DNA]</scope>
    <source>
        <strain evidence="2 3">NEAU-A12</strain>
    </source>
</reference>